<reference evidence="1 2" key="1">
    <citation type="submission" date="2015-03" db="EMBL/GenBank/DDBJ databases">
        <authorList>
            <person name="Regsiter A."/>
            <person name="william w."/>
        </authorList>
    </citation>
    <scope>NUCLEOTIDE SEQUENCE [LARGE SCALE GENOMIC DNA]</scope>
    <source>
        <strain evidence="1 2">CB1</strain>
    </source>
</reference>
<evidence type="ECO:0000313" key="1">
    <source>
        <dbReference type="EMBL" id="CQR29982.1"/>
    </source>
</evidence>
<organism evidence="1 2">
    <name type="scientific">Thiomonas arsenitoxydans (strain DSM 22701 / CIP 110005 / 3As)</name>
    <dbReference type="NCBI Taxonomy" id="426114"/>
    <lineage>
        <taxon>Bacteria</taxon>
        <taxon>Pseudomonadati</taxon>
        <taxon>Pseudomonadota</taxon>
        <taxon>Betaproteobacteria</taxon>
        <taxon>Burkholderiales</taxon>
        <taxon>Thiomonas</taxon>
    </lineage>
</organism>
<protein>
    <submittedName>
        <fullName evidence="1">Transposase</fullName>
    </submittedName>
</protein>
<keyword evidence="2" id="KW-1185">Reference proteome</keyword>
<dbReference type="Gene3D" id="1.10.10.60">
    <property type="entry name" value="Homeodomain-like"/>
    <property type="match status" value="1"/>
</dbReference>
<gene>
    <name evidence="1" type="ORF">THICB1_130048</name>
</gene>
<dbReference type="Proteomes" id="UP000078599">
    <property type="component" value="Unassembled WGS sequence"/>
</dbReference>
<evidence type="ECO:0000313" key="2">
    <source>
        <dbReference type="Proteomes" id="UP000078599"/>
    </source>
</evidence>
<sequence>MAMIGKVKRMYFREKKSVREIVRLTSLSRTTVRKWLKTPVLEEPRYRRSDEAGKLTGN</sequence>
<accession>A0ABM9T3G6</accession>
<proteinExistence type="predicted"/>
<dbReference type="EMBL" id="CTRI01000005">
    <property type="protein sequence ID" value="CQR29982.1"/>
    <property type="molecule type" value="Genomic_DNA"/>
</dbReference>
<name>A0ABM9T3G6_THIA3</name>
<comment type="caution">
    <text evidence="1">The sequence shown here is derived from an EMBL/GenBank/DDBJ whole genome shotgun (WGS) entry which is preliminary data.</text>
</comment>